<dbReference type="SUPFAM" id="SSF54909">
    <property type="entry name" value="Dimeric alpha+beta barrel"/>
    <property type="match status" value="1"/>
</dbReference>
<dbReference type="Gene3D" id="1.10.10.10">
    <property type="entry name" value="Winged helix-like DNA-binding domain superfamily/Winged helix DNA-binding domain"/>
    <property type="match status" value="1"/>
</dbReference>
<keyword evidence="2" id="KW-0238">DNA-binding</keyword>
<dbReference type="PANTHER" id="PTHR30154:SF34">
    <property type="entry name" value="TRANSCRIPTIONAL REGULATOR AZLB"/>
    <property type="match status" value="1"/>
</dbReference>
<proteinExistence type="predicted"/>
<dbReference type="EMBL" id="FNHW01000001">
    <property type="protein sequence ID" value="SDM45870.1"/>
    <property type="molecule type" value="Genomic_DNA"/>
</dbReference>
<dbReference type="Pfam" id="PF01037">
    <property type="entry name" value="AsnC_trans_reg"/>
    <property type="match status" value="1"/>
</dbReference>
<keyword evidence="6" id="KW-1185">Reference proteome</keyword>
<keyword evidence="1" id="KW-0805">Transcription regulation</keyword>
<evidence type="ECO:0000256" key="2">
    <source>
        <dbReference type="ARBA" id="ARBA00023125"/>
    </source>
</evidence>
<dbReference type="Proteomes" id="UP000199544">
    <property type="component" value="Unassembled WGS sequence"/>
</dbReference>
<dbReference type="AlphaFoldDB" id="A0A1G9TDZ6"/>
<accession>A0A1G9TDZ6</accession>
<dbReference type="SUPFAM" id="SSF46785">
    <property type="entry name" value="Winged helix' DNA-binding domain"/>
    <property type="match status" value="1"/>
</dbReference>
<dbReference type="GO" id="GO:0005829">
    <property type="term" value="C:cytosol"/>
    <property type="evidence" value="ECO:0007669"/>
    <property type="project" value="TreeGrafter"/>
</dbReference>
<evidence type="ECO:0000256" key="1">
    <source>
        <dbReference type="ARBA" id="ARBA00023015"/>
    </source>
</evidence>
<dbReference type="Pfam" id="PF13404">
    <property type="entry name" value="HTH_AsnC-type"/>
    <property type="match status" value="1"/>
</dbReference>
<dbReference type="SMART" id="SM00344">
    <property type="entry name" value="HTH_ASNC"/>
    <property type="match status" value="1"/>
</dbReference>
<evidence type="ECO:0000256" key="3">
    <source>
        <dbReference type="ARBA" id="ARBA00023163"/>
    </source>
</evidence>
<dbReference type="InterPro" id="IPR011991">
    <property type="entry name" value="ArsR-like_HTH"/>
</dbReference>
<dbReference type="CDD" id="cd00090">
    <property type="entry name" value="HTH_ARSR"/>
    <property type="match status" value="1"/>
</dbReference>
<dbReference type="STRING" id="459525.SAMN04488137_0232"/>
<organism evidence="5 6">
    <name type="scientific">Fictibacillus solisalsi</name>
    <dbReference type="NCBI Taxonomy" id="459525"/>
    <lineage>
        <taxon>Bacteria</taxon>
        <taxon>Bacillati</taxon>
        <taxon>Bacillota</taxon>
        <taxon>Bacilli</taxon>
        <taxon>Bacillales</taxon>
        <taxon>Fictibacillaceae</taxon>
        <taxon>Fictibacillus</taxon>
    </lineage>
</organism>
<dbReference type="InterPro" id="IPR019887">
    <property type="entry name" value="Tscrpt_reg_AsnC/Lrp_C"/>
</dbReference>
<dbReference type="InterPro" id="IPR000485">
    <property type="entry name" value="AsnC-type_HTH_dom"/>
</dbReference>
<dbReference type="InterPro" id="IPR019888">
    <property type="entry name" value="Tscrpt_reg_AsnC-like"/>
</dbReference>
<dbReference type="PROSITE" id="PS50956">
    <property type="entry name" value="HTH_ASNC_2"/>
    <property type="match status" value="1"/>
</dbReference>
<dbReference type="PANTHER" id="PTHR30154">
    <property type="entry name" value="LEUCINE-RESPONSIVE REGULATORY PROTEIN"/>
    <property type="match status" value="1"/>
</dbReference>
<dbReference type="GO" id="GO:0043565">
    <property type="term" value="F:sequence-specific DNA binding"/>
    <property type="evidence" value="ECO:0007669"/>
    <property type="project" value="InterPro"/>
</dbReference>
<sequence length="150" mass="16963">MVSVEIIDHLDKGIIKLLSKDGRMSFTEIANRLNVTEKTVRSRYNNLVENNILEVVGVVNPISLGVKVGAIIQISVVPPNMNHTIQQLRDITGIRFITLTSGEYQLLVQANVRDYEEITEIVKSIHQLPGINKTNVILQMDVYKNSFEYI</sequence>
<dbReference type="InterPro" id="IPR011008">
    <property type="entry name" value="Dimeric_a/b-barrel"/>
</dbReference>
<dbReference type="Gene3D" id="3.30.70.920">
    <property type="match status" value="1"/>
</dbReference>
<dbReference type="InterPro" id="IPR036388">
    <property type="entry name" value="WH-like_DNA-bd_sf"/>
</dbReference>
<dbReference type="OrthoDB" id="529868at2"/>
<evidence type="ECO:0000313" key="5">
    <source>
        <dbReference type="EMBL" id="SDM45870.1"/>
    </source>
</evidence>
<protein>
    <submittedName>
        <fullName evidence="5">Lrp/AsnC family transcriptional regulator, regulator for asnA, asnC and gidA</fullName>
    </submittedName>
</protein>
<keyword evidence="3" id="KW-0804">Transcription</keyword>
<reference evidence="6" key="1">
    <citation type="submission" date="2016-10" db="EMBL/GenBank/DDBJ databases">
        <authorList>
            <person name="Varghese N."/>
            <person name="Submissions S."/>
        </authorList>
    </citation>
    <scope>NUCLEOTIDE SEQUENCE [LARGE SCALE GENOMIC DNA]</scope>
    <source>
        <strain evidence="6">CGMCC 1.6854</strain>
    </source>
</reference>
<evidence type="ECO:0000259" key="4">
    <source>
        <dbReference type="PROSITE" id="PS50956"/>
    </source>
</evidence>
<name>A0A1G9TDZ6_9BACL</name>
<evidence type="ECO:0000313" key="6">
    <source>
        <dbReference type="Proteomes" id="UP000199544"/>
    </source>
</evidence>
<gene>
    <name evidence="5" type="ORF">SAMN04488137_0232</name>
</gene>
<dbReference type="InterPro" id="IPR036390">
    <property type="entry name" value="WH_DNA-bd_sf"/>
</dbReference>
<feature type="domain" description="HTH asnC-type" evidence="4">
    <location>
        <begin position="7"/>
        <end position="67"/>
    </location>
</feature>
<dbReference type="PRINTS" id="PR00033">
    <property type="entry name" value="HTHASNC"/>
</dbReference>
<dbReference type="GO" id="GO:0043200">
    <property type="term" value="P:response to amino acid"/>
    <property type="evidence" value="ECO:0007669"/>
    <property type="project" value="TreeGrafter"/>
</dbReference>